<dbReference type="AlphaFoldDB" id="A0A9P5C0Q5"/>
<dbReference type="PANTHER" id="PTHR35006:SF2">
    <property type="entry name" value="GLYOXALASE FAMILY PROTEIN (AFU_ORTHOLOGUE AFUA_5G14830)"/>
    <property type="match status" value="1"/>
</dbReference>
<sequence>MLDHFGLVSPTESFSDVLIFYDAALAPLGYKRKDFIPDALVGYAADGMNFDFWIHKRDDQARTPVHFAFRAQNHDQVDQCHAEGLKAGGIDNGKPGIREIYHPNYYGAFVKDPCGNNVEIVIHTPRLS</sequence>
<accession>A0A9P5C0Q5</accession>
<comment type="caution">
    <text evidence="1">The sequence shown here is derived from an EMBL/GenBank/DDBJ whole genome shotgun (WGS) entry which is preliminary data.</text>
</comment>
<evidence type="ECO:0008006" key="3">
    <source>
        <dbReference type="Google" id="ProtNLM"/>
    </source>
</evidence>
<evidence type="ECO:0000313" key="1">
    <source>
        <dbReference type="EMBL" id="KAF3039689.1"/>
    </source>
</evidence>
<dbReference type="EMBL" id="SWKV01000029">
    <property type="protein sequence ID" value="KAF3039689.1"/>
    <property type="molecule type" value="Genomic_DNA"/>
</dbReference>
<reference evidence="1" key="1">
    <citation type="submission" date="2019-04" db="EMBL/GenBank/DDBJ databases">
        <title>Sequencing of skin fungus with MAO and IRED activity.</title>
        <authorList>
            <person name="Marsaioli A.J."/>
            <person name="Bonatto J.M.C."/>
            <person name="Reis Junior O."/>
        </authorList>
    </citation>
    <scope>NUCLEOTIDE SEQUENCE</scope>
    <source>
        <strain evidence="1">28M1</strain>
    </source>
</reference>
<proteinExistence type="predicted"/>
<dbReference type="Proteomes" id="UP000758155">
    <property type="component" value="Unassembled WGS sequence"/>
</dbReference>
<evidence type="ECO:0000313" key="2">
    <source>
        <dbReference type="Proteomes" id="UP000758155"/>
    </source>
</evidence>
<name>A0A9P5C0Q5_9PLEO</name>
<protein>
    <recommendedName>
        <fullName evidence="3">VOC domain-containing protein</fullName>
    </recommendedName>
</protein>
<dbReference type="InterPro" id="IPR029068">
    <property type="entry name" value="Glyas_Bleomycin-R_OHBP_Dase"/>
</dbReference>
<dbReference type="CDD" id="cd07262">
    <property type="entry name" value="VOC_like"/>
    <property type="match status" value="1"/>
</dbReference>
<keyword evidence="2" id="KW-1185">Reference proteome</keyword>
<dbReference type="PANTHER" id="PTHR35006">
    <property type="entry name" value="GLYOXALASE FAMILY PROTEIN (AFU_ORTHOLOGUE AFUA_5G14830)"/>
    <property type="match status" value="1"/>
</dbReference>
<gene>
    <name evidence="1" type="ORF">E8E12_001866</name>
</gene>
<organism evidence="1 2">
    <name type="scientific">Didymella heteroderae</name>
    <dbReference type="NCBI Taxonomy" id="1769908"/>
    <lineage>
        <taxon>Eukaryota</taxon>
        <taxon>Fungi</taxon>
        <taxon>Dikarya</taxon>
        <taxon>Ascomycota</taxon>
        <taxon>Pezizomycotina</taxon>
        <taxon>Dothideomycetes</taxon>
        <taxon>Pleosporomycetidae</taxon>
        <taxon>Pleosporales</taxon>
        <taxon>Pleosporineae</taxon>
        <taxon>Didymellaceae</taxon>
        <taxon>Didymella</taxon>
    </lineage>
</organism>
<dbReference type="SUPFAM" id="SSF54593">
    <property type="entry name" value="Glyoxalase/Bleomycin resistance protein/Dihydroxybiphenyl dioxygenase"/>
    <property type="match status" value="1"/>
</dbReference>
<dbReference type="Gene3D" id="3.10.180.10">
    <property type="entry name" value="2,3-Dihydroxybiphenyl 1,2-Dioxygenase, domain 1"/>
    <property type="match status" value="1"/>
</dbReference>
<dbReference type="OrthoDB" id="10249419at2759"/>